<evidence type="ECO:0000256" key="6">
    <source>
        <dbReference type="ARBA" id="ARBA00022853"/>
    </source>
</evidence>
<keyword evidence="4" id="KW-0678">Repressor</keyword>
<dbReference type="OrthoDB" id="424012at2759"/>
<dbReference type="InParanoid" id="G4V7N0"/>
<dbReference type="InterPro" id="IPR023801">
    <property type="entry name" value="His_deacetylse_dom"/>
</dbReference>
<keyword evidence="6" id="KW-0156">Chromatin regulator</keyword>
<evidence type="ECO:0000256" key="5">
    <source>
        <dbReference type="ARBA" id="ARBA00022801"/>
    </source>
</evidence>
<dbReference type="EC" id="3.5.1.98" evidence="3"/>
<dbReference type="PANTHER" id="PTHR10625:SF5">
    <property type="entry name" value="HISTONE DEACETYLASE"/>
    <property type="match status" value="1"/>
</dbReference>
<dbReference type="PRINTS" id="PR01270">
    <property type="entry name" value="HDASUPER"/>
</dbReference>
<accession>G4V7N0</accession>
<dbReference type="GO" id="GO:0040029">
    <property type="term" value="P:epigenetic regulation of gene expression"/>
    <property type="evidence" value="ECO:0007669"/>
    <property type="project" value="TreeGrafter"/>
</dbReference>
<evidence type="ECO:0000256" key="9">
    <source>
        <dbReference type="ARBA" id="ARBA00023242"/>
    </source>
</evidence>
<dbReference type="WBParaSite" id="Smp_069380.2">
    <property type="protein sequence ID" value="Smp_069380.2"/>
    <property type="gene ID" value="Smp_069380"/>
</dbReference>
<feature type="region of interest" description="Disordered" evidence="10">
    <location>
        <begin position="837"/>
        <end position="859"/>
    </location>
</feature>
<feature type="compositionally biased region" description="Low complexity" evidence="10">
    <location>
        <begin position="36"/>
        <end position="49"/>
    </location>
</feature>
<evidence type="ECO:0000256" key="7">
    <source>
        <dbReference type="ARBA" id="ARBA00023015"/>
    </source>
</evidence>
<dbReference type="PANTHER" id="PTHR10625">
    <property type="entry name" value="HISTONE DEACETYLASE HDAC1-RELATED"/>
    <property type="match status" value="1"/>
</dbReference>
<evidence type="ECO:0000256" key="1">
    <source>
        <dbReference type="ARBA" id="ARBA00004123"/>
    </source>
</evidence>
<dbReference type="KEGG" id="smm:Smp_069380"/>
<evidence type="ECO:0000256" key="4">
    <source>
        <dbReference type="ARBA" id="ARBA00022491"/>
    </source>
</evidence>
<organism evidence="12">
    <name type="scientific">Schistosoma mansoni</name>
    <name type="common">Blood fluke</name>
    <dbReference type="NCBI Taxonomy" id="6183"/>
    <lineage>
        <taxon>Eukaryota</taxon>
        <taxon>Metazoa</taxon>
        <taxon>Spiralia</taxon>
        <taxon>Lophotrochozoa</taxon>
        <taxon>Platyhelminthes</taxon>
        <taxon>Trematoda</taxon>
        <taxon>Digenea</taxon>
        <taxon>Strigeidida</taxon>
        <taxon>Schistosomatoidea</taxon>
        <taxon>Schistosomatidae</taxon>
        <taxon>Schistosoma</taxon>
    </lineage>
</organism>
<dbReference type="Gene3D" id="3.40.800.20">
    <property type="entry name" value="Histone deacetylase domain"/>
    <property type="match status" value="2"/>
</dbReference>
<feature type="domain" description="Histone deacetylase" evidence="11">
    <location>
        <begin position="612"/>
        <end position="843"/>
    </location>
</feature>
<evidence type="ECO:0000256" key="8">
    <source>
        <dbReference type="ARBA" id="ARBA00023163"/>
    </source>
</evidence>
<feature type="compositionally biased region" description="Polar residues" evidence="10">
    <location>
        <begin position="460"/>
        <end position="472"/>
    </location>
</feature>
<dbReference type="InterPro" id="IPR023696">
    <property type="entry name" value="Ureohydrolase_dom_sf"/>
</dbReference>
<keyword evidence="9" id="KW-0539">Nucleus</keyword>
<proteinExistence type="inferred from homology"/>
<reference evidence="12" key="1">
    <citation type="submission" date="2019-11" db="UniProtKB">
        <authorList>
            <consortium name="WormBaseParasite"/>
        </authorList>
    </citation>
    <scope>IDENTIFICATION</scope>
    <source>
        <strain evidence="12">Puerto Rican</strain>
    </source>
</reference>
<dbReference type="InterPro" id="IPR037138">
    <property type="entry name" value="His_deacetylse_dom_sf"/>
</dbReference>
<evidence type="ECO:0000256" key="10">
    <source>
        <dbReference type="SAM" id="MobiDB-lite"/>
    </source>
</evidence>
<feature type="domain" description="Histone deacetylase" evidence="11">
    <location>
        <begin position="1068"/>
        <end position="1197"/>
    </location>
</feature>
<keyword evidence="5" id="KW-0378">Hydrolase</keyword>
<dbReference type="HOGENOM" id="CLU_257481_0_0_1"/>
<feature type="region of interest" description="Disordered" evidence="10">
    <location>
        <begin position="959"/>
        <end position="986"/>
    </location>
</feature>
<evidence type="ECO:0000259" key="11">
    <source>
        <dbReference type="Pfam" id="PF00850"/>
    </source>
</evidence>
<name>G4V7N0_SCHMA</name>
<feature type="region of interest" description="Disordered" evidence="10">
    <location>
        <begin position="444"/>
        <end position="472"/>
    </location>
</feature>
<dbReference type="GO" id="GO:0141221">
    <property type="term" value="F:histone deacetylase activity, hydrolytic mechanism"/>
    <property type="evidence" value="ECO:0007669"/>
    <property type="project" value="UniProtKB-EC"/>
</dbReference>
<dbReference type="Pfam" id="PF00850">
    <property type="entry name" value="Hist_deacetyl"/>
    <property type="match status" value="2"/>
</dbReference>
<dbReference type="SUPFAM" id="SSF52768">
    <property type="entry name" value="Arginase/deacetylase"/>
    <property type="match status" value="2"/>
</dbReference>
<evidence type="ECO:0000256" key="3">
    <source>
        <dbReference type="ARBA" id="ARBA00012111"/>
    </source>
</evidence>
<comment type="subcellular location">
    <subcellularLocation>
        <location evidence="1">Nucleus</location>
    </subcellularLocation>
</comment>
<dbReference type="STRING" id="6183.G4V7N0"/>
<feature type="region of interest" description="Disordered" evidence="10">
    <location>
        <begin position="122"/>
        <end position="159"/>
    </location>
</feature>
<dbReference type="ExpressionAtlas" id="G4V7N0">
    <property type="expression patterns" value="baseline"/>
</dbReference>
<evidence type="ECO:0000256" key="2">
    <source>
        <dbReference type="ARBA" id="ARBA00007738"/>
    </source>
</evidence>
<dbReference type="CTD" id="8347463"/>
<dbReference type="PhylomeDB" id="G4V7N0"/>
<evidence type="ECO:0000313" key="12">
    <source>
        <dbReference type="WBParaSite" id="Smp_069380.2"/>
    </source>
</evidence>
<dbReference type="GeneID" id="8347463"/>
<dbReference type="GO" id="GO:0000118">
    <property type="term" value="C:histone deacetylase complex"/>
    <property type="evidence" value="ECO:0007669"/>
    <property type="project" value="TreeGrafter"/>
</dbReference>
<keyword evidence="8" id="KW-0804">Transcription</keyword>
<keyword evidence="7" id="KW-0805">Transcription regulation</keyword>
<sequence length="1354" mass="150622">MDQRESNRTVGSLKSTSSLIELSNSTEHHITHPPFTKGASTGTYTTTRSGDGLSLHTSYHQLIPTSPEYSASISSNPSRSSFLSRQVSFDQGGEGRLSSTQVKQRLKAYLLNRRRGRVLSNRHWRTDGKLPGSSQNPFTESDFDENLEHPGSDSGQHGISHIVDHWHSADSPSFSEWDLGDDNLLAHQHHSLDLDMQRKLADFNASIKSTCLSSNLEHISHSLSLSQSSNIPSFNSANIKELNKERGDIGIVLGSTVASEREPDSRELTKSNQYLEQLNYHLVSKYNGRLTNEQIQTMIALLRIISQSRQQIKRTSSQPINLEELKNNADSRYQSQRVHYREYDSTQLEGYLRFSEFGADVNYHEALLALVKLCQEASSTIPVQSNIVESQHRNSINKSHSLCVSSQMDWESQSSPNCTKSNLIYNSVLNPLTQQNISTDIDDGCGGNDRKCGDDDDVDNATSSNPIVNSAKNDYDNNSSEIYYQSHKLASDIWFALPESDWLPQSYRADMKTTCYPNIPNHSLVTAVAFDPEMLEHKCLCPNAHDSSIHPECPDRLTSALERLVRTPLCIPPHMSSYASNNLIESFKFTVLYDMPDLQHDFSQFLQSHADISEALITHLPLLAFCRLVRARMATMNELQIFHSNEYVQTFGTIPTVSNDDRPSSKCSNESSSLSTVSCGSTTIDRGLSVFNSCTKTSLSNQLCSLACGGVGVDSDTVWNPYKTARAARLAVGQVLCLAYQVAKRHFRNGFAIVRPPGHHAEPDQAMGFCYFNSVAIAALHLLRERIVSKVLILDWDIHHGNGTKLATTHPGLVYLSLHRYDGGTFFPGTGSVSNCTEENQSSRSNSCDSDHTSTTPVAVSVSDSNISSEKFNHFDDHSSNHKANINFNNKFVNNFSNTMTPSAQLINIAWENPYNGKSDNNYTEMIRSQMKRRSTTTSTVNPYSLNADERRKRWFQNAANRSTQDKQKVYKTIESSDHHQYPSYSNQYNFEQHNSLSSSSTSLPFQHSTSIRNRQNSDLTPFCTCPSNKATSTGSSQVCSFCLSQSIESCSDKSDLLLPETNPINCHPYHSYPHFQQYPLASNTSNHQHHNQPLSSGTWKEPLLGLSDAEYLAAMRSIVIPVGHEFQPDIILISAGYDAAYGHGEALGGYSVSAGLFAWITHQCMSISNSRIVLALEGGYSPSTVADCITSCVNALLLPASQSHWIPVLNNEQPNKCVNIDGAQEAWMNAVYWIPNSELIRPPRPEAVVNLMTTIRHHAKTGWKCFTNVSEENVAMSFSEAIHMEHQLVEMNKSTEFNSMKSRKLSDSSCSIPSSSVEAPIVSSTSSSSTTAAYRFSNSHLSDYMAKLHMDQS</sequence>
<feature type="region of interest" description="Disordered" evidence="10">
    <location>
        <begin position="25"/>
        <end position="49"/>
    </location>
</feature>
<dbReference type="InterPro" id="IPR000286">
    <property type="entry name" value="HDACs"/>
</dbReference>
<comment type="similarity">
    <text evidence="2">Belongs to the histone deacetylase family. HD type 2 subfamily.</text>
</comment>
<dbReference type="eggNOG" id="KOG1343">
    <property type="taxonomic scope" value="Eukaryota"/>
</dbReference>
<protein>
    <recommendedName>
        <fullName evidence="3">histone deacetylase</fullName>
        <ecNumber evidence="3">3.5.1.98</ecNumber>
    </recommendedName>
</protein>
<dbReference type="RefSeq" id="XP_018647821.1">
    <property type="nucleotide sequence ID" value="XM_018793294.1"/>
</dbReference>